<dbReference type="AlphaFoldDB" id="A0A7Z0IHF8"/>
<dbReference type="InterPro" id="IPR036291">
    <property type="entry name" value="NAD(P)-bd_dom_sf"/>
</dbReference>
<keyword evidence="2" id="KW-1185">Reference proteome</keyword>
<dbReference type="InterPro" id="IPR003462">
    <property type="entry name" value="ODC_Mu_crystall"/>
</dbReference>
<accession>A0A7Z0IHF8</accession>
<protein>
    <submittedName>
        <fullName evidence="1">Ornithine cyclodeaminase</fullName>
        <ecNumber evidence="1">4.3.1.12</ecNumber>
    </submittedName>
</protein>
<evidence type="ECO:0000313" key="2">
    <source>
        <dbReference type="Proteomes" id="UP000539111"/>
    </source>
</evidence>
<reference evidence="1 2" key="1">
    <citation type="submission" date="2020-07" db="EMBL/GenBank/DDBJ databases">
        <title>Sequencing the genomes of 1000 actinobacteria strains.</title>
        <authorList>
            <person name="Klenk H.-P."/>
        </authorList>
    </citation>
    <scope>NUCLEOTIDE SEQUENCE [LARGE SCALE GENOMIC DNA]</scope>
    <source>
        <strain evidence="1 2">DSM 26341</strain>
    </source>
</reference>
<evidence type="ECO:0000313" key="1">
    <source>
        <dbReference type="EMBL" id="NYI67684.1"/>
    </source>
</evidence>
<dbReference type="Gene3D" id="3.40.50.720">
    <property type="entry name" value="NAD(P)-binding Rossmann-like Domain"/>
    <property type="match status" value="1"/>
</dbReference>
<dbReference type="PANTHER" id="PTHR13812:SF19">
    <property type="entry name" value="KETIMINE REDUCTASE MU-CRYSTALLIN"/>
    <property type="match status" value="1"/>
</dbReference>
<dbReference type="Proteomes" id="UP000539111">
    <property type="component" value="Unassembled WGS sequence"/>
</dbReference>
<dbReference type="Pfam" id="PF02423">
    <property type="entry name" value="OCD_Mu_crystall"/>
    <property type="match status" value="1"/>
</dbReference>
<dbReference type="SUPFAM" id="SSF51735">
    <property type="entry name" value="NAD(P)-binding Rossmann-fold domains"/>
    <property type="match status" value="1"/>
</dbReference>
<dbReference type="GO" id="GO:0005737">
    <property type="term" value="C:cytoplasm"/>
    <property type="evidence" value="ECO:0007669"/>
    <property type="project" value="TreeGrafter"/>
</dbReference>
<dbReference type="EMBL" id="JACBZP010000001">
    <property type="protein sequence ID" value="NYI67684.1"/>
    <property type="molecule type" value="Genomic_DNA"/>
</dbReference>
<dbReference type="PIRSF" id="PIRSF001439">
    <property type="entry name" value="CryM"/>
    <property type="match status" value="1"/>
</dbReference>
<sequence length="318" mass="32351">MIPWITAEQVARTVSPAEAVDALTTALRAGLDPAADPARAVVEVRSGSILFMPSDAGDHAGVKLATVAPDNPDKSLPRIQGLYVLLDSATLAPQAVIDGAALTTLRTPAVSVAAVADVLRHRFDSAIEVVLFGVGPQAAGHIRALETVAPIAGVTIAVRAPGRSASIAAELESRGIAVREVASGTATADDAVAGADVVIAATTAREPLFDGARVGAGAVVMAVGSHEPDARELDSTVMGRARVIVESRESAMRECGDVVMAVRDGALDGDSLLPMDAVVAGRAVIGDGAPVVFKGSGMAWEDLVIGSTVFDKTIEGTR</sequence>
<keyword evidence="1" id="KW-0456">Lyase</keyword>
<organism evidence="1 2">
    <name type="scientific">Spelaeicoccus albus</name>
    <dbReference type="NCBI Taxonomy" id="1280376"/>
    <lineage>
        <taxon>Bacteria</taxon>
        <taxon>Bacillati</taxon>
        <taxon>Actinomycetota</taxon>
        <taxon>Actinomycetes</taxon>
        <taxon>Micrococcales</taxon>
        <taxon>Brevibacteriaceae</taxon>
        <taxon>Spelaeicoccus</taxon>
    </lineage>
</organism>
<dbReference type="RefSeq" id="WP_179427825.1">
    <property type="nucleotide sequence ID" value="NZ_JACBZP010000001.1"/>
</dbReference>
<dbReference type="PANTHER" id="PTHR13812">
    <property type="entry name" value="KETIMINE REDUCTASE MU-CRYSTALLIN"/>
    <property type="match status" value="1"/>
</dbReference>
<dbReference type="Gene3D" id="3.30.1780.10">
    <property type="entry name" value="ornithine cyclodeaminase, domain 1"/>
    <property type="match status" value="1"/>
</dbReference>
<gene>
    <name evidence="1" type="ORF">BJY26_001990</name>
</gene>
<dbReference type="GO" id="GO:0008473">
    <property type="term" value="F:ornithine cyclodeaminase activity"/>
    <property type="evidence" value="ECO:0007669"/>
    <property type="project" value="UniProtKB-EC"/>
</dbReference>
<name>A0A7Z0IHF8_9MICO</name>
<dbReference type="InterPro" id="IPR023401">
    <property type="entry name" value="ODC_N"/>
</dbReference>
<comment type="caution">
    <text evidence="1">The sequence shown here is derived from an EMBL/GenBank/DDBJ whole genome shotgun (WGS) entry which is preliminary data.</text>
</comment>
<proteinExistence type="predicted"/>
<dbReference type="EC" id="4.3.1.12" evidence="1"/>